<comment type="subunit">
    <text evidence="16">F-type ATPases have 2 components, CF(1) - the catalytic core - and CF(0) - the membrane proton channel. CF(1) has five subunits: alpha(3), beta(3), gamma(1), delta(1), epsilon(1). CF(0) has three main subunits: a(1), b(2) and c(9-12). The alpha and beta chains form an alternating ring which encloses part of the gamma chain. CF(1) is attached to CF(0) by a central stalk formed by the gamma and epsilon chains, while a peripheral stalk is formed by the delta and b chains.</text>
</comment>
<keyword evidence="7 16" id="KW-0547">Nucleotide-binding</keyword>
<gene>
    <name evidence="16" type="primary">atpA</name>
    <name evidence="20" type="ordered locus">Sulku_0757</name>
</gene>
<dbReference type="PANTHER" id="PTHR48082">
    <property type="entry name" value="ATP SYNTHASE SUBUNIT ALPHA, MITOCHONDRIAL"/>
    <property type="match status" value="1"/>
</dbReference>
<evidence type="ECO:0000313" key="20">
    <source>
        <dbReference type="EMBL" id="ADR33423.1"/>
    </source>
</evidence>
<keyword evidence="13 16" id="KW-0139">CF(1)</keyword>
<dbReference type="PROSITE" id="PS00152">
    <property type="entry name" value="ATPASE_ALPHA_BETA"/>
    <property type="match status" value="1"/>
</dbReference>
<dbReference type="RefSeq" id="WP_013459620.1">
    <property type="nucleotide sequence ID" value="NC_014762.1"/>
</dbReference>
<organism evidence="20 21">
    <name type="scientific">Sulfuricurvum kujiense (strain ATCC BAA-921 / DSM 16994 / JCM 11577 / YK-1)</name>
    <dbReference type="NCBI Taxonomy" id="709032"/>
    <lineage>
        <taxon>Bacteria</taxon>
        <taxon>Pseudomonadati</taxon>
        <taxon>Campylobacterota</taxon>
        <taxon>Epsilonproteobacteria</taxon>
        <taxon>Campylobacterales</taxon>
        <taxon>Sulfurimonadaceae</taxon>
        <taxon>Sulfuricurvum</taxon>
    </lineage>
</organism>
<keyword evidence="9 16" id="KW-0067">ATP-binding</keyword>
<dbReference type="GO" id="GO:0005886">
    <property type="term" value="C:plasma membrane"/>
    <property type="evidence" value="ECO:0007669"/>
    <property type="project" value="UniProtKB-SubCell"/>
</dbReference>
<evidence type="ECO:0000259" key="19">
    <source>
        <dbReference type="Pfam" id="PF02874"/>
    </source>
</evidence>
<evidence type="ECO:0000256" key="10">
    <source>
        <dbReference type="ARBA" id="ARBA00022967"/>
    </source>
</evidence>
<comment type="subcellular location">
    <subcellularLocation>
        <location evidence="16">Cell membrane</location>
        <topology evidence="16">Peripheral membrane protein</topology>
    </subcellularLocation>
    <subcellularLocation>
        <location evidence="2">Membrane</location>
        <topology evidence="2">Peripheral membrane protein</topology>
    </subcellularLocation>
</comment>
<dbReference type="OrthoDB" id="9803053at2"/>
<dbReference type="NCBIfam" id="NF009884">
    <property type="entry name" value="PRK13343.1"/>
    <property type="match status" value="1"/>
</dbReference>
<sequence>MVAKVQADEISSIIKERIGNFELNVDINETGKIISYGDGIAQVYGLNNVMAGEMVEFEDGTRGLVMNLEESSVGVVILGKGKELREGMSVKRLGRLLRVPVGNALLGRVVNALGEPIDGKGPIETTEVRFVEEKAPGIMARKSVHEPMATGIKAIDALVPIGRGQRELIIGDRQTGKTTVALDTIINQKGNGVVCIYVAVGQKESTVAQVIRRLEENGAMDYTIIVSATASEAAALQFLAPYTGVTMGEYFRDNAKHGLIVYDDLSKHAVAYREMSLILRRPPGREAYPGDVFYLHSRLLERAAKLNDEMGAGSLTALPIIETQAGDVAAYIPTNVISITDGQIFLETDLFNSGIRPAINVGLSVSRVGGAAQIKATKQVAGTLRLDLAQYRELQAFAQFASDLDEVSRKQLERGQRMVEVLKQPPYSPLGAEKQALIIFAGNEGYLDDISANSVVKFEADLYPFVEASYPQILESIRTTSKIDDETMALMKKALEEFKSTFVAE</sequence>
<dbReference type="InterPro" id="IPR027417">
    <property type="entry name" value="P-loop_NTPase"/>
</dbReference>
<dbReference type="InterPro" id="IPR038376">
    <property type="entry name" value="ATP_synth_asu_C_sf"/>
</dbReference>
<evidence type="ECO:0000256" key="6">
    <source>
        <dbReference type="ARBA" id="ARBA00022519"/>
    </source>
</evidence>
<dbReference type="AlphaFoldDB" id="E4U1I7"/>
<dbReference type="GO" id="GO:0045259">
    <property type="term" value="C:proton-transporting ATP synthase complex"/>
    <property type="evidence" value="ECO:0007669"/>
    <property type="project" value="UniProtKB-KW"/>
</dbReference>
<comment type="similarity">
    <text evidence="3 16">Belongs to the ATPase alpha/beta chains family.</text>
</comment>
<accession>E4U1I7</accession>
<evidence type="ECO:0000256" key="9">
    <source>
        <dbReference type="ARBA" id="ARBA00022840"/>
    </source>
</evidence>
<dbReference type="InterPro" id="IPR000194">
    <property type="entry name" value="ATPase_F1/V1/A1_a/bsu_nucl-bd"/>
</dbReference>
<dbReference type="InterPro" id="IPR033732">
    <property type="entry name" value="ATP_synth_F1_a_nt-bd_dom"/>
</dbReference>
<evidence type="ECO:0000256" key="5">
    <source>
        <dbReference type="ARBA" id="ARBA00022475"/>
    </source>
</evidence>
<evidence type="ECO:0000313" key="21">
    <source>
        <dbReference type="Proteomes" id="UP000008721"/>
    </source>
</evidence>
<dbReference type="eggNOG" id="COG0056">
    <property type="taxonomic scope" value="Bacteria"/>
</dbReference>
<dbReference type="InterPro" id="IPR004100">
    <property type="entry name" value="ATPase_F1/V1/A1_a/bsu_N"/>
</dbReference>
<keyword evidence="14 16" id="KW-0066">ATP synthesis</keyword>
<dbReference type="InterPro" id="IPR036121">
    <property type="entry name" value="ATPase_F1/V1/A1_a/bsu_N_sf"/>
</dbReference>
<evidence type="ECO:0000256" key="12">
    <source>
        <dbReference type="ARBA" id="ARBA00023136"/>
    </source>
</evidence>
<dbReference type="SUPFAM" id="SSF50615">
    <property type="entry name" value="N-terminal domain of alpha and beta subunits of F1 ATP synthase"/>
    <property type="match status" value="1"/>
</dbReference>
<evidence type="ECO:0000256" key="2">
    <source>
        <dbReference type="ARBA" id="ARBA00004170"/>
    </source>
</evidence>
<dbReference type="InterPro" id="IPR000793">
    <property type="entry name" value="ATP_synth_asu_C"/>
</dbReference>
<dbReference type="EC" id="7.1.2.2" evidence="16"/>
<dbReference type="PANTHER" id="PTHR48082:SF2">
    <property type="entry name" value="ATP SYNTHASE SUBUNIT ALPHA, MITOCHONDRIAL"/>
    <property type="match status" value="1"/>
</dbReference>
<dbReference type="KEGG" id="sku:Sulku_0757"/>
<evidence type="ECO:0000256" key="1">
    <source>
        <dbReference type="ARBA" id="ARBA00003784"/>
    </source>
</evidence>
<dbReference type="GO" id="GO:0046933">
    <property type="term" value="F:proton-transporting ATP synthase activity, rotational mechanism"/>
    <property type="evidence" value="ECO:0007669"/>
    <property type="project" value="UniProtKB-UniRule"/>
</dbReference>
<dbReference type="Gene3D" id="2.40.30.20">
    <property type="match status" value="1"/>
</dbReference>
<feature type="binding site" evidence="16">
    <location>
        <begin position="171"/>
        <end position="178"/>
    </location>
    <ligand>
        <name>ATP</name>
        <dbReference type="ChEBI" id="CHEBI:30616"/>
    </ligand>
</feature>
<evidence type="ECO:0000256" key="3">
    <source>
        <dbReference type="ARBA" id="ARBA00008936"/>
    </source>
</evidence>
<keyword evidence="5 16" id="KW-1003">Cell membrane</keyword>
<evidence type="ECO:0000256" key="16">
    <source>
        <dbReference type="HAMAP-Rule" id="MF_01346"/>
    </source>
</evidence>
<dbReference type="GO" id="GO:0043531">
    <property type="term" value="F:ADP binding"/>
    <property type="evidence" value="ECO:0007669"/>
    <property type="project" value="TreeGrafter"/>
</dbReference>
<dbReference type="CDD" id="cd01132">
    <property type="entry name" value="F1-ATPase_alpha_CD"/>
    <property type="match status" value="1"/>
</dbReference>
<dbReference type="InterPro" id="IPR023366">
    <property type="entry name" value="ATP_synth_asu-like_sf"/>
</dbReference>
<proteinExistence type="inferred from homology"/>
<dbReference type="InterPro" id="IPR005294">
    <property type="entry name" value="ATP_synth_F1_asu"/>
</dbReference>
<evidence type="ECO:0000256" key="14">
    <source>
        <dbReference type="ARBA" id="ARBA00023310"/>
    </source>
</evidence>
<keyword evidence="4 16" id="KW-0813">Transport</keyword>
<dbReference type="FunFam" id="2.40.30.20:FF:000001">
    <property type="entry name" value="ATP synthase subunit alpha"/>
    <property type="match status" value="1"/>
</dbReference>
<dbReference type="Gene3D" id="1.20.150.20">
    <property type="entry name" value="ATP synthase alpha/beta chain, C-terminal domain"/>
    <property type="match status" value="1"/>
</dbReference>
<keyword evidence="6" id="KW-0997">Cell inner membrane</keyword>
<evidence type="ECO:0000256" key="15">
    <source>
        <dbReference type="ARBA" id="ARBA00026013"/>
    </source>
</evidence>
<comment type="subunit">
    <text evidence="15">F-type ATPases have 2 components, CF(1) - the catalytic core - and CF(0) - the membrane proton channel. CF(1) has five subunits: alpha(3), beta(3), gamma(1), delta(1), epsilon(1). CF(0) has four main subunits: a(1), b(1), b'(1) and c(9-12).</text>
</comment>
<dbReference type="HOGENOM" id="CLU_010091_2_1_7"/>
<dbReference type="SUPFAM" id="SSF52540">
    <property type="entry name" value="P-loop containing nucleoside triphosphate hydrolases"/>
    <property type="match status" value="1"/>
</dbReference>
<dbReference type="STRING" id="709032.Sulku_0757"/>
<evidence type="ECO:0000259" key="18">
    <source>
        <dbReference type="Pfam" id="PF00306"/>
    </source>
</evidence>
<evidence type="ECO:0000256" key="8">
    <source>
        <dbReference type="ARBA" id="ARBA00022781"/>
    </source>
</evidence>
<dbReference type="Pfam" id="PF00006">
    <property type="entry name" value="ATP-synt_ab"/>
    <property type="match status" value="1"/>
</dbReference>
<reference evidence="20 21" key="1">
    <citation type="journal article" date="2012" name="Stand. Genomic Sci.">
        <title>Complete genome sequence of the sulfur compounds oxidizing chemolithoautotroph Sulfuricurvum kujiense type strain (YK-1(T)).</title>
        <authorList>
            <person name="Han C."/>
            <person name="Kotsyurbenko O."/>
            <person name="Chertkov O."/>
            <person name="Held B."/>
            <person name="Lapidus A."/>
            <person name="Nolan M."/>
            <person name="Lucas S."/>
            <person name="Hammon N."/>
            <person name="Deshpande S."/>
            <person name="Cheng J.F."/>
            <person name="Tapia R."/>
            <person name="Goodwin L.A."/>
            <person name="Pitluck S."/>
            <person name="Liolios K."/>
            <person name="Pagani I."/>
            <person name="Ivanova N."/>
            <person name="Mavromatis K."/>
            <person name="Mikhailova N."/>
            <person name="Pati A."/>
            <person name="Chen A."/>
            <person name="Palaniappan K."/>
            <person name="Land M."/>
            <person name="Hauser L."/>
            <person name="Chang Y.J."/>
            <person name="Jeffries C.D."/>
            <person name="Brambilla E.M."/>
            <person name="Rohde M."/>
            <person name="Spring S."/>
            <person name="Sikorski J."/>
            <person name="Goker M."/>
            <person name="Woyke T."/>
            <person name="Bristow J."/>
            <person name="Eisen J.A."/>
            <person name="Markowitz V."/>
            <person name="Hugenholtz P."/>
            <person name="Kyrpides N.C."/>
            <person name="Klenk H.P."/>
            <person name="Detter J.C."/>
        </authorList>
    </citation>
    <scope>NUCLEOTIDE SEQUENCE [LARGE SCALE GENOMIC DNA]</scope>
    <source>
        <strain evidence="21">ATCC BAA-921 / DSM 16994 / JCM 11577 / YK-1</strain>
    </source>
</reference>
<protein>
    <recommendedName>
        <fullName evidence="16">ATP synthase subunit alpha</fullName>
        <ecNumber evidence="16">7.1.2.2</ecNumber>
    </recommendedName>
    <alternativeName>
        <fullName evidence="16">ATP synthase F1 sector subunit alpha</fullName>
    </alternativeName>
    <alternativeName>
        <fullName evidence="16">F-ATPase subunit alpha</fullName>
    </alternativeName>
</protein>
<dbReference type="FunFam" id="3.40.50.300:FF:000002">
    <property type="entry name" value="ATP synthase subunit alpha"/>
    <property type="match status" value="1"/>
</dbReference>
<dbReference type="Pfam" id="PF02874">
    <property type="entry name" value="ATP-synt_ab_N"/>
    <property type="match status" value="1"/>
</dbReference>
<dbReference type="CDD" id="cd18113">
    <property type="entry name" value="ATP-synt_F1_alpha_C"/>
    <property type="match status" value="1"/>
</dbReference>
<evidence type="ECO:0000256" key="13">
    <source>
        <dbReference type="ARBA" id="ARBA00023196"/>
    </source>
</evidence>
<dbReference type="EMBL" id="CP002355">
    <property type="protein sequence ID" value="ADR33423.1"/>
    <property type="molecule type" value="Genomic_DNA"/>
</dbReference>
<keyword evidence="11 16" id="KW-0406">Ion transport</keyword>
<dbReference type="HAMAP" id="MF_01346">
    <property type="entry name" value="ATP_synth_alpha_bact"/>
    <property type="match status" value="1"/>
</dbReference>
<feature type="domain" description="ATP synthase alpha subunit C-terminal" evidence="18">
    <location>
        <begin position="373"/>
        <end position="498"/>
    </location>
</feature>
<dbReference type="NCBIfam" id="TIGR00962">
    <property type="entry name" value="atpA"/>
    <property type="match status" value="1"/>
</dbReference>
<evidence type="ECO:0000256" key="11">
    <source>
        <dbReference type="ARBA" id="ARBA00023065"/>
    </source>
</evidence>
<feature type="site" description="Required for activity" evidence="16">
    <location>
        <position position="364"/>
    </location>
</feature>
<keyword evidence="10 16" id="KW-1278">Translocase</keyword>
<keyword evidence="12 16" id="KW-0472">Membrane</keyword>
<dbReference type="PIRSF" id="PIRSF039088">
    <property type="entry name" value="F_ATPase_subunit_alpha"/>
    <property type="match status" value="1"/>
</dbReference>
<keyword evidence="21" id="KW-1185">Reference proteome</keyword>
<evidence type="ECO:0000256" key="4">
    <source>
        <dbReference type="ARBA" id="ARBA00022448"/>
    </source>
</evidence>
<keyword evidence="8 16" id="KW-0375">Hydrogen ion transport</keyword>
<feature type="domain" description="ATPase F1/V1/A1 complex alpha/beta subunit N-terminal" evidence="19">
    <location>
        <begin position="28"/>
        <end position="94"/>
    </location>
</feature>
<evidence type="ECO:0000259" key="17">
    <source>
        <dbReference type="Pfam" id="PF00006"/>
    </source>
</evidence>
<dbReference type="SUPFAM" id="SSF47917">
    <property type="entry name" value="C-terminal domain of alpha and beta subunits of F1 ATP synthase"/>
    <property type="match status" value="1"/>
</dbReference>
<dbReference type="Pfam" id="PF00306">
    <property type="entry name" value="ATP-synt_ab_C"/>
    <property type="match status" value="1"/>
</dbReference>
<dbReference type="CDD" id="cd18116">
    <property type="entry name" value="ATP-synt_F1_alpha_N"/>
    <property type="match status" value="1"/>
</dbReference>
<evidence type="ECO:0000256" key="7">
    <source>
        <dbReference type="ARBA" id="ARBA00022741"/>
    </source>
</evidence>
<feature type="domain" description="ATPase F1/V1/A1 complex alpha/beta subunit nucleotide-binding" evidence="17">
    <location>
        <begin position="151"/>
        <end position="366"/>
    </location>
</feature>
<dbReference type="InterPro" id="IPR020003">
    <property type="entry name" value="ATPase_a/bsu_AS"/>
</dbReference>
<comment type="function">
    <text evidence="1 16">Produces ATP from ADP in the presence of a proton gradient across the membrane. The alpha chain is a regulatory subunit.</text>
</comment>
<comment type="catalytic activity">
    <reaction evidence="16">
        <text>ATP + H2O + 4 H(+)(in) = ADP + phosphate + 5 H(+)(out)</text>
        <dbReference type="Rhea" id="RHEA:57720"/>
        <dbReference type="ChEBI" id="CHEBI:15377"/>
        <dbReference type="ChEBI" id="CHEBI:15378"/>
        <dbReference type="ChEBI" id="CHEBI:30616"/>
        <dbReference type="ChEBI" id="CHEBI:43474"/>
        <dbReference type="ChEBI" id="CHEBI:456216"/>
        <dbReference type="EC" id="7.1.2.2"/>
    </reaction>
</comment>
<dbReference type="Gene3D" id="3.40.50.300">
    <property type="entry name" value="P-loop containing nucleotide triphosphate hydrolases"/>
    <property type="match status" value="1"/>
</dbReference>
<dbReference type="FunFam" id="1.20.150.20:FF:000001">
    <property type="entry name" value="ATP synthase subunit alpha"/>
    <property type="match status" value="1"/>
</dbReference>
<dbReference type="Proteomes" id="UP000008721">
    <property type="component" value="Chromosome"/>
</dbReference>
<name>E4U1I7_SULKY</name>
<dbReference type="GO" id="GO:0005524">
    <property type="term" value="F:ATP binding"/>
    <property type="evidence" value="ECO:0007669"/>
    <property type="project" value="UniProtKB-UniRule"/>
</dbReference>